<geneLocation type="plasmid" evidence="1 2">
    <name>pACP4.1</name>
</geneLocation>
<gene>
    <name evidence="1" type="ORF">CBP36_19600</name>
</gene>
<keyword evidence="2" id="KW-1185">Reference proteome</keyword>
<dbReference type="Proteomes" id="UP000194440">
    <property type="component" value="Plasmid pACP4.1"/>
</dbReference>
<dbReference type="KEGG" id="acip:CBP36_19600"/>
<dbReference type="AlphaFoldDB" id="A0A240UJC2"/>
<sequence>MPEALKVWFDMQDCAEHLRGTIISAKADKSGSVSVKVRLPNRKEPFVSTVPDTTAIHFSPGNKFCALDG</sequence>
<reference evidence="1" key="1">
    <citation type="submission" date="2017-05" db="EMBL/GenBank/DDBJ databases">
        <title>Polyphasic characterization of four soil-derived phenanthrene-degrading Acidovorax strains and proposal of Acidovorax phenanthrenivorans sp. nov.</title>
        <authorList>
            <person name="Singleton D."/>
            <person name="Lee J."/>
            <person name="Dickey A.N."/>
            <person name="Stroud A."/>
            <person name="Scholl E.H."/>
            <person name="Wright F.A."/>
            <person name="Aitken M.D."/>
        </authorList>
    </citation>
    <scope>NUCLEOTIDE SEQUENCE</scope>
    <source>
        <strain evidence="1">P4</strain>
        <plasmid evidence="1">pACP4.1</plasmid>
    </source>
</reference>
<evidence type="ECO:0000313" key="2">
    <source>
        <dbReference type="Proteomes" id="UP000194440"/>
    </source>
</evidence>
<accession>A0A240UJC2</accession>
<organism evidence="1 2">
    <name type="scientific">Acidovorax carolinensis</name>
    <dbReference type="NCBI Taxonomy" id="553814"/>
    <lineage>
        <taxon>Bacteria</taxon>
        <taxon>Pseudomonadati</taxon>
        <taxon>Pseudomonadota</taxon>
        <taxon>Betaproteobacteria</taxon>
        <taxon>Burkholderiales</taxon>
        <taxon>Comamonadaceae</taxon>
        <taxon>Acidovorax</taxon>
    </lineage>
</organism>
<dbReference type="KEGG" id="acis:CBP35_19555"/>
<protein>
    <submittedName>
        <fullName evidence="1">Uncharacterized protein</fullName>
    </submittedName>
</protein>
<proteinExistence type="predicted"/>
<keyword evidence="1" id="KW-0614">Plasmid</keyword>
<name>A0A240UJC2_9BURK</name>
<dbReference type="EMBL" id="CP021367">
    <property type="protein sequence ID" value="ART61173.1"/>
    <property type="molecule type" value="Genomic_DNA"/>
</dbReference>
<evidence type="ECO:0000313" key="1">
    <source>
        <dbReference type="EMBL" id="ART61173.1"/>
    </source>
</evidence>